<comment type="caution">
    <text evidence="8">The sequence shown here is derived from an EMBL/GenBank/DDBJ whole genome shotgun (WGS) entry which is preliminary data.</text>
</comment>
<organism evidence="8 9">
    <name type="scientific">Neobacillus sedimentimangrovi</name>
    <dbReference type="NCBI Taxonomy" id="2699460"/>
    <lineage>
        <taxon>Bacteria</taxon>
        <taxon>Bacillati</taxon>
        <taxon>Bacillota</taxon>
        <taxon>Bacilli</taxon>
        <taxon>Bacillales</taxon>
        <taxon>Bacillaceae</taxon>
        <taxon>Neobacillus</taxon>
    </lineage>
</organism>
<name>A0ABS8QF01_9BACI</name>
<evidence type="ECO:0000256" key="5">
    <source>
        <dbReference type="ARBA" id="ARBA00023136"/>
    </source>
</evidence>
<proteinExistence type="inferred from homology"/>
<feature type="transmembrane region" description="Helical" evidence="6">
    <location>
        <begin position="58"/>
        <end position="80"/>
    </location>
</feature>
<dbReference type="EMBL" id="JAJODE010000004">
    <property type="protein sequence ID" value="MCD4837797.1"/>
    <property type="molecule type" value="Genomic_DNA"/>
</dbReference>
<protein>
    <recommendedName>
        <fullName evidence="6">TVP38/TMEM64 family membrane protein</fullName>
    </recommendedName>
</protein>
<dbReference type="InterPro" id="IPR015414">
    <property type="entry name" value="TMEM64"/>
</dbReference>
<keyword evidence="5 6" id="KW-0472">Membrane</keyword>
<evidence type="ECO:0000256" key="1">
    <source>
        <dbReference type="ARBA" id="ARBA00004651"/>
    </source>
</evidence>
<gene>
    <name evidence="8" type="ORF">LRS37_02655</name>
</gene>
<feature type="domain" description="VTT" evidence="7">
    <location>
        <begin position="44"/>
        <end position="161"/>
    </location>
</feature>
<evidence type="ECO:0000313" key="9">
    <source>
        <dbReference type="Proteomes" id="UP001162836"/>
    </source>
</evidence>
<evidence type="ECO:0000256" key="2">
    <source>
        <dbReference type="ARBA" id="ARBA00022475"/>
    </source>
</evidence>
<dbReference type="Proteomes" id="UP001162836">
    <property type="component" value="Unassembled WGS sequence"/>
</dbReference>
<feature type="transmembrane region" description="Helical" evidence="6">
    <location>
        <begin position="110"/>
        <end position="131"/>
    </location>
</feature>
<sequence>MDFESIRAWFTLENIMNLIQEYRSLGPLPGILLTVLEAFLPFLPLFLFVMANASAFGLWLGFLYSWLGSCIGALLVFSLVRKYGQKRLLAFLLRHPKVYRLMDWVEQHGFGPLFLMLCFPFTPSALVNIVAGLSRLSVAQYILAVGIGKMVMIFTISFIGYDIRSLITQPYRTIIVLVIIFILWYVGKRIEVRLNKSTGKKQYREVTQFLEQEKRRRYGEE</sequence>
<comment type="subcellular location">
    <subcellularLocation>
        <location evidence="1 6">Cell membrane</location>
        <topology evidence="1 6">Multi-pass membrane protein</topology>
    </subcellularLocation>
</comment>
<dbReference type="Pfam" id="PF09335">
    <property type="entry name" value="VTT_dom"/>
    <property type="match status" value="1"/>
</dbReference>
<keyword evidence="3 6" id="KW-0812">Transmembrane</keyword>
<dbReference type="RefSeq" id="WP_038540293.1">
    <property type="nucleotide sequence ID" value="NZ_JAAFZF010000005.1"/>
</dbReference>
<evidence type="ECO:0000313" key="8">
    <source>
        <dbReference type="EMBL" id="MCD4837797.1"/>
    </source>
</evidence>
<dbReference type="InterPro" id="IPR032816">
    <property type="entry name" value="VTT_dom"/>
</dbReference>
<reference evidence="8 9" key="1">
    <citation type="journal article" date="2023" name="Antonie Van Leeuwenhoek">
        <title>Unveiling the genomic potential of a novel thermostable glycoside hydrolases producing Neobacillus sedimentimangrovi UE25.</title>
        <authorList>
            <person name="Ejaz U."/>
            <person name="Saleem F."/>
            <person name="Rashid R."/>
            <person name="Hasan K.A."/>
            <person name="Syed M.N."/>
            <person name="Sohail M."/>
        </authorList>
    </citation>
    <scope>NUCLEOTIDE SEQUENCE [LARGE SCALE GENOMIC DNA]</scope>
    <source>
        <strain evidence="8 9">UE25</strain>
    </source>
</reference>
<dbReference type="PANTHER" id="PTHR12677:SF55">
    <property type="entry name" value="UNDECAPRENYL PHOSPHATE TRANSPORTER SAOUHSC_00901-RELATED"/>
    <property type="match status" value="1"/>
</dbReference>
<keyword evidence="4 6" id="KW-1133">Transmembrane helix</keyword>
<keyword evidence="9" id="KW-1185">Reference proteome</keyword>
<feature type="transmembrane region" description="Helical" evidence="6">
    <location>
        <begin position="31"/>
        <end position="51"/>
    </location>
</feature>
<feature type="transmembrane region" description="Helical" evidence="6">
    <location>
        <begin position="138"/>
        <end position="159"/>
    </location>
</feature>
<evidence type="ECO:0000259" key="7">
    <source>
        <dbReference type="Pfam" id="PF09335"/>
    </source>
</evidence>
<accession>A0ABS8QF01</accession>
<evidence type="ECO:0000256" key="4">
    <source>
        <dbReference type="ARBA" id="ARBA00022989"/>
    </source>
</evidence>
<feature type="transmembrane region" description="Helical" evidence="6">
    <location>
        <begin position="171"/>
        <end position="187"/>
    </location>
</feature>
<dbReference type="PANTHER" id="PTHR12677">
    <property type="entry name" value="GOLGI APPARATUS MEMBRANE PROTEIN TVP38-RELATED"/>
    <property type="match status" value="1"/>
</dbReference>
<keyword evidence="2 6" id="KW-1003">Cell membrane</keyword>
<evidence type="ECO:0000256" key="6">
    <source>
        <dbReference type="RuleBase" id="RU366058"/>
    </source>
</evidence>
<evidence type="ECO:0000256" key="3">
    <source>
        <dbReference type="ARBA" id="ARBA00022692"/>
    </source>
</evidence>
<comment type="similarity">
    <text evidence="6">Belongs to the TVP38/TMEM64 family.</text>
</comment>